<keyword evidence="6" id="KW-0378">Hydrolase</keyword>
<dbReference type="InterPro" id="IPR041492">
    <property type="entry name" value="HAD_2"/>
</dbReference>
<comment type="catalytic activity">
    <reaction evidence="1">
        <text>2-phosphoglycolate + H2O = glycolate + phosphate</text>
        <dbReference type="Rhea" id="RHEA:14369"/>
        <dbReference type="ChEBI" id="CHEBI:15377"/>
        <dbReference type="ChEBI" id="CHEBI:29805"/>
        <dbReference type="ChEBI" id="CHEBI:43474"/>
        <dbReference type="ChEBI" id="CHEBI:58033"/>
        <dbReference type="EC" id="3.1.3.18"/>
    </reaction>
</comment>
<organism evidence="6 8">
    <name type="scientific">Alistipes finegoldii</name>
    <dbReference type="NCBI Taxonomy" id="214856"/>
    <lineage>
        <taxon>Bacteria</taxon>
        <taxon>Pseudomonadati</taxon>
        <taxon>Bacteroidota</taxon>
        <taxon>Bacteroidia</taxon>
        <taxon>Bacteroidales</taxon>
        <taxon>Rikenellaceae</taxon>
        <taxon>Alistipes</taxon>
    </lineage>
</organism>
<dbReference type="EMBL" id="VVND01000001">
    <property type="protein sequence ID" value="KAA3160900.1"/>
    <property type="molecule type" value="Genomic_DNA"/>
</dbReference>
<dbReference type="SFLD" id="SFLDG01135">
    <property type="entry name" value="C1.5.6:_HAD__Beta-PGM__Phospha"/>
    <property type="match status" value="1"/>
</dbReference>
<dbReference type="SFLD" id="SFLDG01129">
    <property type="entry name" value="C1.5:_HAD__Beta-PGM__Phosphata"/>
    <property type="match status" value="1"/>
</dbReference>
<comment type="caution">
    <text evidence="6">The sequence shown here is derived from an EMBL/GenBank/DDBJ whole genome shotgun (WGS) entry which is preliminary data.</text>
</comment>
<dbReference type="Pfam" id="PF13419">
    <property type="entry name" value="HAD_2"/>
    <property type="match status" value="1"/>
</dbReference>
<dbReference type="InterPro" id="IPR023198">
    <property type="entry name" value="PGP-like_dom2"/>
</dbReference>
<evidence type="ECO:0000256" key="2">
    <source>
        <dbReference type="ARBA" id="ARBA00004818"/>
    </source>
</evidence>
<reference evidence="5 7" key="1">
    <citation type="journal article" date="2019" name="Nat. Med.">
        <title>A library of human gut bacterial isolates paired with longitudinal multiomics data enables mechanistic microbiome research.</title>
        <authorList>
            <person name="Poyet M."/>
            <person name="Groussin M."/>
            <person name="Gibbons S.M."/>
            <person name="Avila-Pacheco J."/>
            <person name="Jiang X."/>
            <person name="Kearney S.M."/>
            <person name="Perrotta A.R."/>
            <person name="Berdy B."/>
            <person name="Zhao S."/>
            <person name="Lieberman T.D."/>
            <person name="Swanson P.K."/>
            <person name="Smith M."/>
            <person name="Roesemann S."/>
            <person name="Alexander J.E."/>
            <person name="Rich S.A."/>
            <person name="Livny J."/>
            <person name="Vlamakis H."/>
            <person name="Clish C."/>
            <person name="Bullock K."/>
            <person name="Deik A."/>
            <person name="Scott J."/>
            <person name="Pierce K.A."/>
            <person name="Xavier R.J."/>
            <person name="Alm E.J."/>
        </authorList>
    </citation>
    <scope>NUCLEOTIDE SEQUENCE [LARGE SCALE GENOMIC DNA]</scope>
    <source>
        <strain evidence="5 7">BIOML-A1</strain>
    </source>
</reference>
<dbReference type="GO" id="GO:0008967">
    <property type="term" value="F:phosphoglycolate phosphatase activity"/>
    <property type="evidence" value="ECO:0007669"/>
    <property type="project" value="UniProtKB-EC"/>
</dbReference>
<dbReference type="Proteomes" id="UP001181347">
    <property type="component" value="Unassembled WGS sequence"/>
</dbReference>
<dbReference type="Proteomes" id="UP000324870">
    <property type="component" value="Unassembled WGS sequence"/>
</dbReference>
<keyword evidence="7" id="KW-1185">Reference proteome</keyword>
<dbReference type="InterPro" id="IPR006439">
    <property type="entry name" value="HAD-SF_hydro_IA"/>
</dbReference>
<dbReference type="SFLD" id="SFLDS00003">
    <property type="entry name" value="Haloacid_Dehalogenase"/>
    <property type="match status" value="1"/>
</dbReference>
<evidence type="ECO:0000313" key="5">
    <source>
        <dbReference type="EMBL" id="KAA3160900.1"/>
    </source>
</evidence>
<dbReference type="AlphaFoldDB" id="A0AAE4LMG4"/>
<dbReference type="GO" id="GO:0006281">
    <property type="term" value="P:DNA repair"/>
    <property type="evidence" value="ECO:0007669"/>
    <property type="project" value="TreeGrafter"/>
</dbReference>
<dbReference type="RefSeq" id="WP_022043583.1">
    <property type="nucleotide sequence ID" value="NZ_BAAFKU010000017.1"/>
</dbReference>
<evidence type="ECO:0000313" key="8">
    <source>
        <dbReference type="Proteomes" id="UP001181347"/>
    </source>
</evidence>
<dbReference type="Gene3D" id="3.40.50.1000">
    <property type="entry name" value="HAD superfamily/HAD-like"/>
    <property type="match status" value="1"/>
</dbReference>
<reference evidence="6" key="2">
    <citation type="submission" date="2023-10" db="EMBL/GenBank/DDBJ databases">
        <title>Genome Sequence of the Bacteria from From Gut Wall in Crohn's Disease.</title>
        <authorList>
            <person name="Rodriguez-Palacios A."/>
        </authorList>
    </citation>
    <scope>NUCLEOTIDE SEQUENCE</scope>
    <source>
        <strain evidence="6">CavFT-hAR58</strain>
    </source>
</reference>
<accession>A0AAE4LMG4</accession>
<sequence length="222" mass="24208">MIMETTVNTDLVIFDLDGTLLDTIGDLAVACNAVLALRGLPQHSYEEYCHFVGNGIMRLVERALPEELRTPYTVAAVRADFVKYYTEHIDAYTKPYDGIPELVAGLVRRGVRIAVASNKFQAGTEKLVRLFFPDVPFAAVFGQREGVPLKPDPAVVEEILSLTGAAKERVLYVGDSGVDMQTAAAAGVRSVGVTWGFRDREELVESGAAHIVDKPAEILDLL</sequence>
<dbReference type="InterPro" id="IPR050155">
    <property type="entry name" value="HAD-like_hydrolase_sf"/>
</dbReference>
<comment type="pathway">
    <text evidence="2">Organic acid metabolism; glycolate biosynthesis; glycolate from 2-phosphoglycolate: step 1/1.</text>
</comment>
<evidence type="ECO:0000313" key="6">
    <source>
        <dbReference type="EMBL" id="MDU0260379.1"/>
    </source>
</evidence>
<dbReference type="EC" id="3.1.3.18" evidence="4"/>
<dbReference type="PRINTS" id="PR00413">
    <property type="entry name" value="HADHALOGNASE"/>
</dbReference>
<comment type="similarity">
    <text evidence="3">Belongs to the HAD-like hydrolase superfamily. CbbY/CbbZ/Gph/YieH family.</text>
</comment>
<dbReference type="InterPro" id="IPR036412">
    <property type="entry name" value="HAD-like_sf"/>
</dbReference>
<dbReference type="Gene3D" id="1.10.150.240">
    <property type="entry name" value="Putative phosphatase, domain 2"/>
    <property type="match status" value="1"/>
</dbReference>
<dbReference type="PANTHER" id="PTHR43434">
    <property type="entry name" value="PHOSPHOGLYCOLATE PHOSPHATASE"/>
    <property type="match status" value="1"/>
</dbReference>
<dbReference type="GO" id="GO:0005829">
    <property type="term" value="C:cytosol"/>
    <property type="evidence" value="ECO:0007669"/>
    <property type="project" value="TreeGrafter"/>
</dbReference>
<dbReference type="PANTHER" id="PTHR43434:SF1">
    <property type="entry name" value="PHOSPHOGLYCOLATE PHOSPHATASE"/>
    <property type="match status" value="1"/>
</dbReference>
<proteinExistence type="inferred from homology"/>
<dbReference type="InterPro" id="IPR023214">
    <property type="entry name" value="HAD_sf"/>
</dbReference>
<gene>
    <name evidence="5" type="ORF">F2A26_01010</name>
    <name evidence="6" type="ORF">RVH17_09685</name>
</gene>
<name>A0AAE4LMG4_9BACT</name>
<dbReference type="NCBIfam" id="TIGR01549">
    <property type="entry name" value="HAD-SF-IA-v1"/>
    <property type="match status" value="1"/>
</dbReference>
<dbReference type="SUPFAM" id="SSF56784">
    <property type="entry name" value="HAD-like"/>
    <property type="match status" value="1"/>
</dbReference>
<evidence type="ECO:0000256" key="3">
    <source>
        <dbReference type="ARBA" id="ARBA00006171"/>
    </source>
</evidence>
<evidence type="ECO:0000256" key="4">
    <source>
        <dbReference type="ARBA" id="ARBA00013078"/>
    </source>
</evidence>
<evidence type="ECO:0000256" key="1">
    <source>
        <dbReference type="ARBA" id="ARBA00000830"/>
    </source>
</evidence>
<evidence type="ECO:0000313" key="7">
    <source>
        <dbReference type="Proteomes" id="UP000324870"/>
    </source>
</evidence>
<protein>
    <recommendedName>
        <fullName evidence="4">phosphoglycolate phosphatase</fullName>
        <ecNumber evidence="4">3.1.3.18</ecNumber>
    </recommendedName>
</protein>
<dbReference type="EMBL" id="JAWDES010000005">
    <property type="protein sequence ID" value="MDU0260379.1"/>
    <property type="molecule type" value="Genomic_DNA"/>
</dbReference>